<keyword evidence="1" id="KW-0723">Serine/threonine-protein kinase</keyword>
<dbReference type="PROSITE" id="PS50011">
    <property type="entry name" value="PROTEIN_KINASE_DOM"/>
    <property type="match status" value="1"/>
</dbReference>
<dbReference type="PANTHER" id="PTHR24058:SF28">
    <property type="entry name" value="SERINE_THREONINE-PROTEIN KINASE MINIBRAIN"/>
    <property type="match status" value="1"/>
</dbReference>
<dbReference type="Gene3D" id="3.30.200.20">
    <property type="entry name" value="Phosphorylase Kinase, domain 1"/>
    <property type="match status" value="1"/>
</dbReference>
<dbReference type="PROSITE" id="PS00026">
    <property type="entry name" value="CHIT_BIND_I_1"/>
    <property type="match status" value="1"/>
</dbReference>
<evidence type="ECO:0000313" key="10">
    <source>
        <dbReference type="EMBL" id="KAL3758645.1"/>
    </source>
</evidence>
<dbReference type="InterPro" id="IPR011009">
    <property type="entry name" value="Kinase-like_dom_sf"/>
</dbReference>
<evidence type="ECO:0000256" key="6">
    <source>
        <dbReference type="ARBA" id="ARBA00022840"/>
    </source>
</evidence>
<dbReference type="SUPFAM" id="SSF57016">
    <property type="entry name" value="Plant lectins/antimicrobial peptides"/>
    <property type="match status" value="1"/>
</dbReference>
<dbReference type="GO" id="GO:0008061">
    <property type="term" value="F:chitin binding"/>
    <property type="evidence" value="ECO:0007669"/>
    <property type="project" value="UniProtKB-KW"/>
</dbReference>
<feature type="compositionally biased region" description="Acidic residues" evidence="8">
    <location>
        <begin position="636"/>
        <end position="662"/>
    </location>
</feature>
<dbReference type="InterPro" id="IPR000719">
    <property type="entry name" value="Prot_kinase_dom"/>
</dbReference>
<evidence type="ECO:0000256" key="3">
    <source>
        <dbReference type="ARBA" id="ARBA00022679"/>
    </source>
</evidence>
<evidence type="ECO:0000256" key="2">
    <source>
        <dbReference type="ARBA" id="ARBA00022669"/>
    </source>
</evidence>
<evidence type="ECO:0000256" key="7">
    <source>
        <dbReference type="PROSITE-ProRule" id="PRU10141"/>
    </source>
</evidence>
<dbReference type="InterPro" id="IPR018371">
    <property type="entry name" value="Chitin-binding_1_CS"/>
</dbReference>
<comment type="caution">
    <text evidence="10">The sequence shown here is derived from an EMBL/GenBank/DDBJ whole genome shotgun (WGS) entry which is preliminary data.</text>
</comment>
<dbReference type="InterPro" id="IPR017441">
    <property type="entry name" value="Protein_kinase_ATP_BS"/>
</dbReference>
<dbReference type="Gene3D" id="1.10.510.10">
    <property type="entry name" value="Transferase(Phosphotransferase) domain 1"/>
    <property type="match status" value="1"/>
</dbReference>
<accession>A0ABD3M3N0</accession>
<dbReference type="EMBL" id="JALLBG020000227">
    <property type="protein sequence ID" value="KAL3758645.1"/>
    <property type="molecule type" value="Genomic_DNA"/>
</dbReference>
<dbReference type="PROSITE" id="PS00107">
    <property type="entry name" value="PROTEIN_KINASE_ATP"/>
    <property type="match status" value="1"/>
</dbReference>
<dbReference type="Proteomes" id="UP001530293">
    <property type="component" value="Unassembled WGS sequence"/>
</dbReference>
<dbReference type="InterPro" id="IPR008271">
    <property type="entry name" value="Ser/Thr_kinase_AS"/>
</dbReference>
<evidence type="ECO:0000256" key="1">
    <source>
        <dbReference type="ARBA" id="ARBA00022527"/>
    </source>
</evidence>
<feature type="region of interest" description="Disordered" evidence="8">
    <location>
        <begin position="633"/>
        <end position="673"/>
    </location>
</feature>
<dbReference type="InterPro" id="IPR050494">
    <property type="entry name" value="Ser_Thr_dual-spec_kinase"/>
</dbReference>
<feature type="domain" description="Protein kinase" evidence="9">
    <location>
        <begin position="65"/>
        <end position="393"/>
    </location>
</feature>
<dbReference type="PROSITE" id="PS00108">
    <property type="entry name" value="PROTEIN_KINASE_ST"/>
    <property type="match status" value="1"/>
</dbReference>
<keyword evidence="11" id="KW-1185">Reference proteome</keyword>
<name>A0ABD3M3N0_9STRA</name>
<dbReference type="GO" id="GO:0005524">
    <property type="term" value="F:ATP binding"/>
    <property type="evidence" value="ECO:0007669"/>
    <property type="project" value="UniProtKB-UniRule"/>
</dbReference>
<dbReference type="AlphaFoldDB" id="A0ABD3M3N0"/>
<dbReference type="CDD" id="cd00035">
    <property type="entry name" value="ChtBD1"/>
    <property type="match status" value="1"/>
</dbReference>
<dbReference type="GO" id="GO:0004674">
    <property type="term" value="F:protein serine/threonine kinase activity"/>
    <property type="evidence" value="ECO:0007669"/>
    <property type="project" value="UniProtKB-KW"/>
</dbReference>
<keyword evidence="2" id="KW-0147">Chitin-binding</keyword>
<dbReference type="SMART" id="SM00220">
    <property type="entry name" value="S_TKc"/>
    <property type="match status" value="1"/>
</dbReference>
<evidence type="ECO:0000313" key="11">
    <source>
        <dbReference type="Proteomes" id="UP001530293"/>
    </source>
</evidence>
<feature type="binding site" evidence="7">
    <location>
        <position position="94"/>
    </location>
    <ligand>
        <name>ATP</name>
        <dbReference type="ChEBI" id="CHEBI:30616"/>
    </ligand>
</feature>
<keyword evidence="3" id="KW-0808">Transferase</keyword>
<reference evidence="10 11" key="1">
    <citation type="submission" date="2024-10" db="EMBL/GenBank/DDBJ databases">
        <title>Updated reference genomes for cyclostephanoid diatoms.</title>
        <authorList>
            <person name="Roberts W.R."/>
            <person name="Alverson A.J."/>
        </authorList>
    </citation>
    <scope>NUCLEOTIDE SEQUENCE [LARGE SCALE GENOMIC DNA]</scope>
    <source>
        <strain evidence="10 11">AJA232-27</strain>
    </source>
</reference>
<dbReference type="InterPro" id="IPR036861">
    <property type="entry name" value="Endochitinase-like_sf"/>
</dbReference>
<organism evidence="10 11">
    <name type="scientific">Discostella pseudostelligera</name>
    <dbReference type="NCBI Taxonomy" id="259834"/>
    <lineage>
        <taxon>Eukaryota</taxon>
        <taxon>Sar</taxon>
        <taxon>Stramenopiles</taxon>
        <taxon>Ochrophyta</taxon>
        <taxon>Bacillariophyta</taxon>
        <taxon>Coscinodiscophyceae</taxon>
        <taxon>Thalassiosirophycidae</taxon>
        <taxon>Stephanodiscales</taxon>
        <taxon>Stephanodiscaceae</taxon>
        <taxon>Discostella</taxon>
    </lineage>
</organism>
<proteinExistence type="predicted"/>
<dbReference type="PANTHER" id="PTHR24058">
    <property type="entry name" value="DUAL SPECIFICITY PROTEIN KINASE"/>
    <property type="match status" value="1"/>
</dbReference>
<sequence length="839" mass="93814">MKLSVGLIETYKQINEVYYEERYARRAARAAQRTQAGPGPQNNGWDDENYDYIITPNEHIHNGRYQLQRRIGKGSFGQVVKAKDTHTNKEVAIKIIKSKKPFLMQAKTEIMLLQDLNDNDEQDEHNIVRLLSTFIYRNHQCIVFEMLSLNLYELLKNTHFAGVSLNLIRKFAKQILKGLAYLARPDIDIIHCDLKPENILLRHPKRSGIKIIDFGSSCKSSKRMYSYIQSRFYRSPEVMLGLPYSVAIDMWSLGCVLVEMHTGEPLFSGTDQFDQMQKIVAVRMIPDDMLQGADDQHRDQFFEQIEGQWTIKQIVPDAASPSSQPLTPIVPSENPIASLKDVVEKEANRKKRYSALDAEHSARQYDLFVDLLFKMLAFRPQLRCLPPVPMMFYPSKTLLLALALLMSSSALAGKTVTTKNFKFTDDFYLKFYPLSTAISPDNVDVLQSALDGFAEQFKAVWMDQILISLQAGECTINQMQLPEFSLSGWKYPDTYDVDELPIPGQCYEYESGFVQRVYYKIQDLEISCPEDFDYDDLYTDCLNYADGYGTAIANKLIKALDKFFELEILPVLSLSIMDQVPEGFVYNFASPYASDRVYCGHGGGIGNGICADGLCCSEYGFCGEGELYCTGGQTPDDMEETDGTLDETTDEPDNEDESDTDIDSGSSGSSLPAGLQPEFGFRCGITEVDARSNCKPKCTNAIDCSEGEGCWGIQLNYCNAFEEGEHPVCTNLDVADTDSRCGYDEASARGYCGPKCTSDAECGTGEYCFPTLLNLCECNMETNAEESTVVFARAKSLISSANIDIDSMNSKASNSSFAMQSSSVIATLLALVSLMMAFA</sequence>
<dbReference type="Gene3D" id="3.30.60.10">
    <property type="entry name" value="Endochitinase-like"/>
    <property type="match status" value="1"/>
</dbReference>
<evidence type="ECO:0000259" key="9">
    <source>
        <dbReference type="PROSITE" id="PS50011"/>
    </source>
</evidence>
<protein>
    <recommendedName>
        <fullName evidence="9">Protein kinase domain-containing protein</fullName>
    </recommendedName>
</protein>
<dbReference type="SUPFAM" id="SSF56112">
    <property type="entry name" value="Protein kinase-like (PK-like)"/>
    <property type="match status" value="1"/>
</dbReference>
<keyword evidence="5" id="KW-0418">Kinase</keyword>
<keyword evidence="4 7" id="KW-0547">Nucleotide-binding</keyword>
<evidence type="ECO:0000256" key="8">
    <source>
        <dbReference type="SAM" id="MobiDB-lite"/>
    </source>
</evidence>
<evidence type="ECO:0000256" key="5">
    <source>
        <dbReference type="ARBA" id="ARBA00022777"/>
    </source>
</evidence>
<gene>
    <name evidence="10" type="ORF">ACHAWU_005231</name>
</gene>
<dbReference type="Pfam" id="PF00069">
    <property type="entry name" value="Pkinase"/>
    <property type="match status" value="1"/>
</dbReference>
<keyword evidence="6 7" id="KW-0067">ATP-binding</keyword>
<evidence type="ECO:0000256" key="4">
    <source>
        <dbReference type="ARBA" id="ARBA00022741"/>
    </source>
</evidence>